<keyword evidence="4 10" id="KW-0808">Transferase</keyword>
<dbReference type="eggNOG" id="COG3265">
    <property type="taxonomic scope" value="Bacteria"/>
</dbReference>
<keyword evidence="5 10" id="KW-0547">Nucleotide-binding</keyword>
<dbReference type="RefSeq" id="WP_172828996.1">
    <property type="nucleotide sequence ID" value="NZ_LT629776.1"/>
</dbReference>
<evidence type="ECO:0000256" key="10">
    <source>
        <dbReference type="RuleBase" id="RU363066"/>
    </source>
</evidence>
<keyword evidence="7 10" id="KW-0067">ATP-binding</keyword>
<dbReference type="STRING" id="545619.SAMN04489860_0680"/>
<dbReference type="SUPFAM" id="SSF52540">
    <property type="entry name" value="P-loop containing nucleoside triphosphate hydrolases"/>
    <property type="match status" value="1"/>
</dbReference>
<protein>
    <recommendedName>
        <fullName evidence="3 10">Gluconokinase</fullName>
        <ecNumber evidence="3 10">2.7.1.12</ecNumber>
    </recommendedName>
</protein>
<evidence type="ECO:0000256" key="4">
    <source>
        <dbReference type="ARBA" id="ARBA00022679"/>
    </source>
</evidence>
<comment type="catalytic activity">
    <reaction evidence="9 10">
        <text>D-gluconate + ATP = 6-phospho-D-gluconate + ADP + H(+)</text>
        <dbReference type="Rhea" id="RHEA:19433"/>
        <dbReference type="ChEBI" id="CHEBI:15378"/>
        <dbReference type="ChEBI" id="CHEBI:18391"/>
        <dbReference type="ChEBI" id="CHEBI:30616"/>
        <dbReference type="ChEBI" id="CHEBI:58759"/>
        <dbReference type="ChEBI" id="CHEBI:456216"/>
        <dbReference type="EC" id="2.7.1.12"/>
    </reaction>
</comment>
<evidence type="ECO:0000313" key="11">
    <source>
        <dbReference type="EMBL" id="SDS05099.1"/>
    </source>
</evidence>
<dbReference type="PANTHER" id="PTHR43442">
    <property type="entry name" value="GLUCONOKINASE-RELATED"/>
    <property type="match status" value="1"/>
</dbReference>
<proteinExistence type="inferred from homology"/>
<organism evidence="11 12">
    <name type="scientific">Paraoerskovia marina</name>
    <dbReference type="NCBI Taxonomy" id="545619"/>
    <lineage>
        <taxon>Bacteria</taxon>
        <taxon>Bacillati</taxon>
        <taxon>Actinomycetota</taxon>
        <taxon>Actinomycetes</taxon>
        <taxon>Micrococcales</taxon>
        <taxon>Cellulomonadaceae</taxon>
        <taxon>Paraoerskovia</taxon>
    </lineage>
</organism>
<dbReference type="InterPro" id="IPR027417">
    <property type="entry name" value="P-loop_NTPase"/>
</dbReference>
<comment type="similarity">
    <text evidence="2 10">Belongs to the gluconokinase GntK/GntV family.</text>
</comment>
<evidence type="ECO:0000256" key="9">
    <source>
        <dbReference type="ARBA" id="ARBA00048090"/>
    </source>
</evidence>
<dbReference type="InterPro" id="IPR006001">
    <property type="entry name" value="Therm_gnt_kin"/>
</dbReference>
<evidence type="ECO:0000256" key="6">
    <source>
        <dbReference type="ARBA" id="ARBA00022777"/>
    </source>
</evidence>
<evidence type="ECO:0000256" key="7">
    <source>
        <dbReference type="ARBA" id="ARBA00022840"/>
    </source>
</evidence>
<dbReference type="AlphaFoldDB" id="A0A1H1P3C4"/>
<evidence type="ECO:0000313" key="12">
    <source>
        <dbReference type="Proteomes" id="UP000185663"/>
    </source>
</evidence>
<evidence type="ECO:0000256" key="1">
    <source>
        <dbReference type="ARBA" id="ARBA00004761"/>
    </source>
</evidence>
<dbReference type="EC" id="2.7.1.12" evidence="3 10"/>
<dbReference type="Gene3D" id="3.40.50.300">
    <property type="entry name" value="P-loop containing nucleotide triphosphate hydrolases"/>
    <property type="match status" value="1"/>
</dbReference>
<dbReference type="GO" id="GO:0005524">
    <property type="term" value="F:ATP binding"/>
    <property type="evidence" value="ECO:0007669"/>
    <property type="project" value="UniProtKB-KW"/>
</dbReference>
<sequence>MTVEHLVLMGVAGSGKTTVAEILTERTGRPYAEADDFHPAENVAKMQAGTPLDDADRAPWLAAMRDWLTAQADAGRSTVVTCSALRRPYRDTLREARGRVRFVHLDGSPDLLAERIGARAGHFMGAGMLASQLETLEPLDPDEDGIRLDVAAAPHELADAALAPRDSGSSPTD</sequence>
<dbReference type="GO" id="GO:0005737">
    <property type="term" value="C:cytoplasm"/>
    <property type="evidence" value="ECO:0007669"/>
    <property type="project" value="TreeGrafter"/>
</dbReference>
<evidence type="ECO:0000256" key="8">
    <source>
        <dbReference type="ARBA" id="ARBA00023064"/>
    </source>
</evidence>
<dbReference type="EMBL" id="LT629776">
    <property type="protein sequence ID" value="SDS05099.1"/>
    <property type="molecule type" value="Genomic_DNA"/>
</dbReference>
<dbReference type="Proteomes" id="UP000185663">
    <property type="component" value="Chromosome I"/>
</dbReference>
<keyword evidence="6 10" id="KW-0418">Kinase</keyword>
<dbReference type="NCBIfam" id="TIGR01313">
    <property type="entry name" value="therm_gnt_kin"/>
    <property type="match status" value="1"/>
</dbReference>
<dbReference type="Pfam" id="PF13671">
    <property type="entry name" value="AAA_33"/>
    <property type="match status" value="1"/>
</dbReference>
<dbReference type="GO" id="GO:0019521">
    <property type="term" value="P:D-gluconate metabolic process"/>
    <property type="evidence" value="ECO:0007669"/>
    <property type="project" value="UniProtKB-KW"/>
</dbReference>
<keyword evidence="12" id="KW-1185">Reference proteome</keyword>
<reference evidence="11 12" key="1">
    <citation type="submission" date="2016-10" db="EMBL/GenBank/DDBJ databases">
        <authorList>
            <person name="de Groot N.N."/>
        </authorList>
    </citation>
    <scope>NUCLEOTIDE SEQUENCE [LARGE SCALE GENOMIC DNA]</scope>
    <source>
        <strain evidence="11 12">DSM 22126</strain>
    </source>
</reference>
<dbReference type="FunFam" id="3.40.50.300:FF:000522">
    <property type="entry name" value="Gluconokinase"/>
    <property type="match status" value="1"/>
</dbReference>
<evidence type="ECO:0000256" key="3">
    <source>
        <dbReference type="ARBA" id="ARBA00012054"/>
    </source>
</evidence>
<keyword evidence="8" id="KW-0311">Gluconate utilization</keyword>
<comment type="pathway">
    <text evidence="1">Carbohydrate acid metabolism.</text>
</comment>
<dbReference type="PANTHER" id="PTHR43442:SF3">
    <property type="entry name" value="GLUCONOKINASE-RELATED"/>
    <property type="match status" value="1"/>
</dbReference>
<evidence type="ECO:0000256" key="2">
    <source>
        <dbReference type="ARBA" id="ARBA00008420"/>
    </source>
</evidence>
<accession>A0A1H1P3C4</accession>
<dbReference type="GO" id="GO:0046316">
    <property type="term" value="F:gluconokinase activity"/>
    <property type="evidence" value="ECO:0007669"/>
    <property type="project" value="UniProtKB-EC"/>
</dbReference>
<evidence type="ECO:0000256" key="5">
    <source>
        <dbReference type="ARBA" id="ARBA00022741"/>
    </source>
</evidence>
<dbReference type="CDD" id="cd02021">
    <property type="entry name" value="GntK"/>
    <property type="match status" value="1"/>
</dbReference>
<gene>
    <name evidence="11" type="ORF">SAMN04489860_0680</name>
</gene>
<name>A0A1H1P3C4_9CELL</name>